<sequence>MSWPMYARAMESALSSVYMLLSLVSKSLSQSSVSVSSCAPGPERLRQRSRSNIDMDDSCTRPPLILFGKR</sequence>
<dbReference type="RefSeq" id="XP_056045379.1">
    <property type="nucleotide sequence ID" value="XM_056187017.1"/>
</dbReference>
<evidence type="ECO:0008006" key="5">
    <source>
        <dbReference type="Google" id="ProtNLM"/>
    </source>
</evidence>
<evidence type="ECO:0000256" key="2">
    <source>
        <dbReference type="SAM" id="SignalP"/>
    </source>
</evidence>
<protein>
    <recommendedName>
        <fullName evidence="5">Secreted protein</fullName>
    </recommendedName>
</protein>
<keyword evidence="4" id="KW-1185">Reference proteome</keyword>
<comment type="caution">
    <text evidence="3">The sequence shown here is derived from an EMBL/GenBank/DDBJ whole genome shotgun (WGS) entry which is preliminary data.</text>
</comment>
<dbReference type="EMBL" id="JARPMG010000003">
    <property type="protein sequence ID" value="KAJ8101929.1"/>
    <property type="molecule type" value="Genomic_DNA"/>
</dbReference>
<accession>A0AAD7QUW9</accession>
<gene>
    <name evidence="3" type="ORF">POJ06DRAFT_248272</name>
</gene>
<evidence type="ECO:0000313" key="3">
    <source>
        <dbReference type="EMBL" id="KAJ8101929.1"/>
    </source>
</evidence>
<dbReference type="AlphaFoldDB" id="A0AAD7QUW9"/>
<reference evidence="3" key="1">
    <citation type="submission" date="2023-03" db="EMBL/GenBank/DDBJ databases">
        <title>Near-Complete genome sequence of Lipomyces tetrasporous NRRL Y-64009, an oleaginous yeast capable of growing on lignocellulosic hydrolysates.</title>
        <authorList>
            <consortium name="Lawrence Berkeley National Laboratory"/>
            <person name="Jagtap S.S."/>
            <person name="Liu J.-J."/>
            <person name="Walukiewicz H.E."/>
            <person name="Pangilinan J."/>
            <person name="Lipzen A."/>
            <person name="Ahrendt S."/>
            <person name="Koriabine M."/>
            <person name="Cobaugh K."/>
            <person name="Salamov A."/>
            <person name="Yoshinaga Y."/>
            <person name="Ng V."/>
            <person name="Daum C."/>
            <person name="Grigoriev I.V."/>
            <person name="Slininger P.J."/>
            <person name="Dien B.S."/>
            <person name="Jin Y.-S."/>
            <person name="Rao C.V."/>
        </authorList>
    </citation>
    <scope>NUCLEOTIDE SEQUENCE</scope>
    <source>
        <strain evidence="3">NRRL Y-64009</strain>
    </source>
</reference>
<keyword evidence="2" id="KW-0732">Signal</keyword>
<evidence type="ECO:0000256" key="1">
    <source>
        <dbReference type="SAM" id="MobiDB-lite"/>
    </source>
</evidence>
<organism evidence="3 4">
    <name type="scientific">Lipomyces tetrasporus</name>
    <dbReference type="NCBI Taxonomy" id="54092"/>
    <lineage>
        <taxon>Eukaryota</taxon>
        <taxon>Fungi</taxon>
        <taxon>Dikarya</taxon>
        <taxon>Ascomycota</taxon>
        <taxon>Saccharomycotina</taxon>
        <taxon>Lipomycetes</taxon>
        <taxon>Lipomycetales</taxon>
        <taxon>Lipomycetaceae</taxon>
        <taxon>Lipomyces</taxon>
    </lineage>
</organism>
<dbReference type="Proteomes" id="UP001217417">
    <property type="component" value="Unassembled WGS sequence"/>
</dbReference>
<evidence type="ECO:0000313" key="4">
    <source>
        <dbReference type="Proteomes" id="UP001217417"/>
    </source>
</evidence>
<feature type="chain" id="PRO_5042253804" description="Secreted protein" evidence="2">
    <location>
        <begin position="30"/>
        <end position="70"/>
    </location>
</feature>
<name>A0AAD7QUW9_9ASCO</name>
<dbReference type="GeneID" id="80882183"/>
<feature type="signal peptide" evidence="2">
    <location>
        <begin position="1"/>
        <end position="29"/>
    </location>
</feature>
<proteinExistence type="predicted"/>
<feature type="region of interest" description="Disordered" evidence="1">
    <location>
        <begin position="33"/>
        <end position="57"/>
    </location>
</feature>